<evidence type="ECO:0000256" key="8">
    <source>
        <dbReference type="RuleBase" id="RU004190"/>
    </source>
</evidence>
<sequence>MINVILCGGSGTRLWPLSRTLMPKQFVKLFDQKSLFQLTVERNSTVCSEHFIVSNTEQYFLALDQLEELKKSNNRYLLEPIARNTAPAIALACMAVNQEEIVLVTPSDHLIKDQKAYERAINEAERLAKEGFLVTFGIKPTFAETGFGYIEAEGAEVKAFHEKPDHQTAEAYVQAGNYYWNSGMFCFKAGVFLHELETYAPQIFLTCQTAYAHARQDTVLRIGHDDMFAIPEDSIDYAVMEKSKKVKVVPSDMGWSDVGSFDALCQELDNDASNNFVMADKHVSLIDVHDLIVIDTEDALLISQKGSSQKVKEIVGKLKKENGDLTTTHKTTHRPWGTFTVLEDKLGYKIKKIMVKAGKRLSLQKHFHRNEHWIVVSGTATVQVEEKTFLVRENESTYIKAGEIHRLENQGKIPLILIEAQVGSYTGEDDIVRVEDDYKRENV</sequence>
<comment type="similarity">
    <text evidence="1 8">Belongs to the mannose-6-phosphate isomerase type 2 family.</text>
</comment>
<dbReference type="PANTHER" id="PTHR46390">
    <property type="entry name" value="MANNOSE-1-PHOSPHATE GUANYLYLTRANSFERASE"/>
    <property type="match status" value="1"/>
</dbReference>
<dbReference type="AlphaFoldDB" id="A0A2D3WG16"/>
<reference evidence="12 13" key="1">
    <citation type="journal article" date="2017" name="Front. Microbiol.">
        <title>Comparative Genomic Analysis of the Class Epsilonproteobacteria and Proposed Reclassification to Epsilonbacteraeota (phyl. nov.).</title>
        <authorList>
            <person name="Waite D.W."/>
            <person name="Vanwonterghem I."/>
            <person name="Rinke C."/>
            <person name="Parks D.H."/>
            <person name="Zhang Y."/>
            <person name="Takai K."/>
            <person name="Sievert S.M."/>
            <person name="Simon J."/>
            <person name="Campbell B.J."/>
            <person name="Hanson T.E."/>
            <person name="Woyke T."/>
            <person name="Klotz M.G."/>
            <person name="Hugenholtz P."/>
        </authorList>
    </citation>
    <scope>NUCLEOTIDE SEQUENCE [LARGE SCALE GENOMIC DNA]</scope>
    <source>
        <strain evidence="12">UBA11420</strain>
    </source>
</reference>
<dbReference type="FunFam" id="3.90.550.10:FF:000046">
    <property type="entry name" value="Mannose-1-phosphate guanylyltransferase (GDP)"/>
    <property type="match status" value="1"/>
</dbReference>
<name>A0A2D3WG16_9BACT</name>
<keyword evidence="5" id="KW-0547">Nucleotide-binding</keyword>
<dbReference type="GO" id="GO:0005525">
    <property type="term" value="F:GTP binding"/>
    <property type="evidence" value="ECO:0007669"/>
    <property type="project" value="UniProtKB-KW"/>
</dbReference>
<dbReference type="InterPro" id="IPR005835">
    <property type="entry name" value="NTP_transferase_dom"/>
</dbReference>
<keyword evidence="12" id="KW-0413">Isomerase</keyword>
<evidence type="ECO:0000259" key="10">
    <source>
        <dbReference type="Pfam" id="PF01050"/>
    </source>
</evidence>
<dbReference type="SUPFAM" id="SSF51182">
    <property type="entry name" value="RmlC-like cupins"/>
    <property type="match status" value="1"/>
</dbReference>
<dbReference type="PANTHER" id="PTHR46390:SF1">
    <property type="entry name" value="MANNOSE-1-PHOSPHATE GUANYLYLTRANSFERASE"/>
    <property type="match status" value="1"/>
</dbReference>
<dbReference type="GO" id="GO:0004475">
    <property type="term" value="F:mannose-1-phosphate guanylyltransferase (GTP) activity"/>
    <property type="evidence" value="ECO:0007669"/>
    <property type="project" value="UniProtKB-EC"/>
</dbReference>
<dbReference type="EC" id="2.7.7.13" evidence="2"/>
<dbReference type="CDD" id="cd02213">
    <property type="entry name" value="cupin_PMI_typeII_C"/>
    <property type="match status" value="1"/>
</dbReference>
<dbReference type="Pfam" id="PF22640">
    <property type="entry name" value="ManC_GMP_beta-helix"/>
    <property type="match status" value="1"/>
</dbReference>
<dbReference type="InterPro" id="IPR001538">
    <property type="entry name" value="Man6P_isomerase-2_C"/>
</dbReference>
<evidence type="ECO:0000256" key="5">
    <source>
        <dbReference type="ARBA" id="ARBA00022741"/>
    </source>
</evidence>
<dbReference type="STRING" id="366522.GCA_001548055_00629"/>
<comment type="caution">
    <text evidence="12">The sequence shown here is derived from an EMBL/GenBank/DDBJ whole genome shotgun (WGS) entry which is preliminary data.</text>
</comment>
<accession>A0A2D3WG16</accession>
<proteinExistence type="inferred from homology"/>
<evidence type="ECO:0000256" key="2">
    <source>
        <dbReference type="ARBA" id="ARBA00012387"/>
    </source>
</evidence>
<dbReference type="InterPro" id="IPR029044">
    <property type="entry name" value="Nucleotide-diphossugar_trans"/>
</dbReference>
<feature type="domain" description="Nucleotidyl transferase" evidence="9">
    <location>
        <begin position="3"/>
        <end position="270"/>
    </location>
</feature>
<evidence type="ECO:0000256" key="3">
    <source>
        <dbReference type="ARBA" id="ARBA00022679"/>
    </source>
</evidence>
<evidence type="ECO:0000259" key="9">
    <source>
        <dbReference type="Pfam" id="PF00483"/>
    </source>
</evidence>
<dbReference type="Pfam" id="PF00483">
    <property type="entry name" value="NTP_transferase"/>
    <property type="match status" value="1"/>
</dbReference>
<keyword evidence="3 12" id="KW-0808">Transferase</keyword>
<dbReference type="Pfam" id="PF01050">
    <property type="entry name" value="MannoseP_isomer"/>
    <property type="match status" value="1"/>
</dbReference>
<protein>
    <recommendedName>
        <fullName evidence="2">mannose-1-phosphate guanylyltransferase</fullName>
        <ecNumber evidence="2">2.7.7.13</ecNumber>
    </recommendedName>
</protein>
<dbReference type="InterPro" id="IPR006375">
    <property type="entry name" value="Man1P_GuaTrfase/Man6P_Isoase"/>
</dbReference>
<gene>
    <name evidence="12" type="ORF">CFH80_03785</name>
</gene>
<dbReference type="InterPro" id="IPR014710">
    <property type="entry name" value="RmlC-like_jellyroll"/>
</dbReference>
<evidence type="ECO:0000256" key="6">
    <source>
        <dbReference type="ARBA" id="ARBA00023134"/>
    </source>
</evidence>
<dbReference type="NCBIfam" id="TIGR01479">
    <property type="entry name" value="GMP_PMI"/>
    <property type="match status" value="1"/>
</dbReference>
<dbReference type="FunFam" id="2.60.120.10:FF:000032">
    <property type="entry name" value="Mannose-1-phosphate guanylyltransferase/mannose-6-phosphate isomerase"/>
    <property type="match status" value="1"/>
</dbReference>
<dbReference type="Gene3D" id="2.60.120.10">
    <property type="entry name" value="Jelly Rolls"/>
    <property type="match status" value="1"/>
</dbReference>
<dbReference type="SUPFAM" id="SSF53448">
    <property type="entry name" value="Nucleotide-diphospho-sugar transferases"/>
    <property type="match status" value="1"/>
</dbReference>
<dbReference type="EMBL" id="DLUG01000100">
    <property type="protein sequence ID" value="DAB36654.1"/>
    <property type="molecule type" value="Genomic_DNA"/>
</dbReference>
<dbReference type="Gene3D" id="3.90.550.10">
    <property type="entry name" value="Spore Coat Polysaccharide Biosynthesis Protein SpsA, Chain A"/>
    <property type="match status" value="1"/>
</dbReference>
<dbReference type="InterPro" id="IPR054566">
    <property type="entry name" value="ManC/GMP-like_b-helix"/>
</dbReference>
<dbReference type="GO" id="GO:0000271">
    <property type="term" value="P:polysaccharide biosynthetic process"/>
    <property type="evidence" value="ECO:0007669"/>
    <property type="project" value="InterPro"/>
</dbReference>
<feature type="domain" description="Mannose-6-phosphate isomerase type II C-terminal" evidence="10">
    <location>
        <begin position="324"/>
        <end position="436"/>
    </location>
</feature>
<evidence type="ECO:0000256" key="4">
    <source>
        <dbReference type="ARBA" id="ARBA00022695"/>
    </source>
</evidence>
<dbReference type="GO" id="GO:0009298">
    <property type="term" value="P:GDP-mannose biosynthetic process"/>
    <property type="evidence" value="ECO:0007669"/>
    <property type="project" value="TreeGrafter"/>
</dbReference>
<dbReference type="InterPro" id="IPR051161">
    <property type="entry name" value="Mannose-6P_isomerase_type2"/>
</dbReference>
<dbReference type="InterPro" id="IPR011051">
    <property type="entry name" value="RmlC_Cupin_sf"/>
</dbReference>
<evidence type="ECO:0000313" key="12">
    <source>
        <dbReference type="EMBL" id="DAB36654.1"/>
    </source>
</evidence>
<evidence type="ECO:0000256" key="1">
    <source>
        <dbReference type="ARBA" id="ARBA00006115"/>
    </source>
</evidence>
<comment type="catalytic activity">
    <reaction evidence="7">
        <text>alpha-D-mannose 1-phosphate + GTP + H(+) = GDP-alpha-D-mannose + diphosphate</text>
        <dbReference type="Rhea" id="RHEA:15229"/>
        <dbReference type="ChEBI" id="CHEBI:15378"/>
        <dbReference type="ChEBI" id="CHEBI:33019"/>
        <dbReference type="ChEBI" id="CHEBI:37565"/>
        <dbReference type="ChEBI" id="CHEBI:57527"/>
        <dbReference type="ChEBI" id="CHEBI:58409"/>
        <dbReference type="EC" id="2.7.7.13"/>
    </reaction>
</comment>
<dbReference type="InterPro" id="IPR049577">
    <property type="entry name" value="GMPP_N"/>
</dbReference>
<evidence type="ECO:0000256" key="7">
    <source>
        <dbReference type="ARBA" id="ARBA00047343"/>
    </source>
</evidence>
<organism evidence="12 13">
    <name type="scientific">Sulfurospirillum cavolei</name>
    <dbReference type="NCBI Taxonomy" id="366522"/>
    <lineage>
        <taxon>Bacteria</taxon>
        <taxon>Pseudomonadati</taxon>
        <taxon>Campylobacterota</taxon>
        <taxon>Epsilonproteobacteria</taxon>
        <taxon>Campylobacterales</taxon>
        <taxon>Sulfurospirillaceae</taxon>
        <taxon>Sulfurospirillum</taxon>
    </lineage>
</organism>
<keyword evidence="6" id="KW-0342">GTP-binding</keyword>
<keyword evidence="4 12" id="KW-0548">Nucleotidyltransferase</keyword>
<evidence type="ECO:0000259" key="11">
    <source>
        <dbReference type="Pfam" id="PF22640"/>
    </source>
</evidence>
<feature type="domain" description="MannoseP isomerase/GMP-like beta-helix" evidence="11">
    <location>
        <begin position="271"/>
        <end position="318"/>
    </location>
</feature>
<dbReference type="GO" id="GO:0016853">
    <property type="term" value="F:isomerase activity"/>
    <property type="evidence" value="ECO:0007669"/>
    <property type="project" value="UniProtKB-KW"/>
</dbReference>
<dbReference type="CDD" id="cd02509">
    <property type="entry name" value="GDP-M1P_Guanylyltransferase"/>
    <property type="match status" value="1"/>
</dbReference>
<evidence type="ECO:0000313" key="13">
    <source>
        <dbReference type="Proteomes" id="UP000231638"/>
    </source>
</evidence>
<dbReference type="Proteomes" id="UP000231638">
    <property type="component" value="Unassembled WGS sequence"/>
</dbReference>